<dbReference type="GO" id="GO:0000976">
    <property type="term" value="F:transcription cis-regulatory region binding"/>
    <property type="evidence" value="ECO:0007669"/>
    <property type="project" value="TreeGrafter"/>
</dbReference>
<comment type="subcellular location">
    <subcellularLocation>
        <location evidence="1">Nucleus</location>
    </subcellularLocation>
</comment>
<dbReference type="PANTHER" id="PTHR37534:SF49">
    <property type="entry name" value="LYSINE BIOSYNTHESIS REGULATORY PROTEIN LYS14"/>
    <property type="match status" value="1"/>
</dbReference>
<organism evidence="7 8">
    <name type="scientific">Phialophora macrospora</name>
    <dbReference type="NCBI Taxonomy" id="1851006"/>
    <lineage>
        <taxon>Eukaryota</taxon>
        <taxon>Fungi</taxon>
        <taxon>Dikarya</taxon>
        <taxon>Ascomycota</taxon>
        <taxon>Pezizomycotina</taxon>
        <taxon>Eurotiomycetes</taxon>
        <taxon>Chaetothyriomycetidae</taxon>
        <taxon>Chaetothyriales</taxon>
        <taxon>Herpotrichiellaceae</taxon>
        <taxon>Phialophora</taxon>
    </lineage>
</organism>
<feature type="domain" description="Zn(2)-C6 fungal-type" evidence="6">
    <location>
        <begin position="61"/>
        <end position="89"/>
    </location>
</feature>
<proteinExistence type="predicted"/>
<keyword evidence="8" id="KW-1185">Reference proteome</keyword>
<dbReference type="GO" id="GO:0008270">
    <property type="term" value="F:zinc ion binding"/>
    <property type="evidence" value="ECO:0007669"/>
    <property type="project" value="InterPro"/>
</dbReference>
<dbReference type="Pfam" id="PF00172">
    <property type="entry name" value="Zn_clus"/>
    <property type="match status" value="1"/>
</dbReference>
<dbReference type="PROSITE" id="PS50048">
    <property type="entry name" value="ZN2_CY6_FUNGAL_2"/>
    <property type="match status" value="1"/>
</dbReference>
<dbReference type="SUPFAM" id="SSF57701">
    <property type="entry name" value="Zn2/Cys6 DNA-binding domain"/>
    <property type="match status" value="1"/>
</dbReference>
<dbReference type="CDD" id="cd12148">
    <property type="entry name" value="fungal_TF_MHR"/>
    <property type="match status" value="1"/>
</dbReference>
<dbReference type="Gene3D" id="4.10.240.10">
    <property type="entry name" value="Zn(2)-C6 fungal-type DNA-binding domain"/>
    <property type="match status" value="1"/>
</dbReference>
<dbReference type="InterPro" id="IPR036864">
    <property type="entry name" value="Zn2-C6_fun-type_DNA-bd_sf"/>
</dbReference>
<keyword evidence="5" id="KW-0539">Nucleus</keyword>
<evidence type="ECO:0000256" key="5">
    <source>
        <dbReference type="ARBA" id="ARBA00023242"/>
    </source>
</evidence>
<dbReference type="STRING" id="5601.A0A0D2G0B1"/>
<dbReference type="Proteomes" id="UP000054266">
    <property type="component" value="Unassembled WGS sequence"/>
</dbReference>
<sequence>MMEPDLPCKAFLIESSKRLGSLWIPTPGSNKAPLCPPKLHRRSAVESLKQRKMPRQKTFTGCWTCRVRRMKCDETKPECGQCLAKGVVCEGYFTKLQWLPPIYNHEPTTFEVPRVRGAPRRRLLPAELDGWPALRMTRLSEADIGRAVSDVEKSAAALAEPKSIGPFSAFPLTTKVNGFADSPAAAEPPIISSRVELSVEVEQDPEGANVPVSGTDRTEDSLSTGFNHDLAVDDATVFDAIVFDPESHLPSATPVESHFWRPIVADEEGGWPLQTSTDPRRKRSTSARGSVREFDGSGFLTSQIKYLIRNYAQNVIPIYCVLEAASNPWQSFMLPRVLQCCTELEILGQSTTPRQALLYAVLSISAYNLQNVSPRYETWQGLEWDRVASSYKGKALRLIESCLGSSILEDISTDHDELLAAMLSMVTIDVMSGDMMTSHIHLRGCETLRCTQIRRHGDSLSHVTKSLHKVFIYLSVMQQASSLLFSGPDEVVASCDDAVMASPPWSDIDPCPDDLEAMFGAANDEDQISSSSFEMIYGVCQSLVYLLRKTTGLLLADFGSESTHTSPSGSRQREYEDIEAEVLEWPVEKKIAILRTAPTTPDNLLVMEHYSRAFHHALIIFWHCRIRKMHRRYVKPYVGKVLSHLEQIERAKHELGIRSGHIPWPAFVAASQAIDAEVRARFLAWFDKMAEEGMGSSRISKEALVTIWRQNQDVYSPSSLQMPNFVLA</sequence>
<name>A0A0D2G0B1_9EURO</name>
<keyword evidence="2" id="KW-0805">Transcription regulation</keyword>
<dbReference type="EMBL" id="KN846960">
    <property type="protein sequence ID" value="KIW65509.1"/>
    <property type="molecule type" value="Genomic_DNA"/>
</dbReference>
<keyword evidence="3" id="KW-0238">DNA-binding</keyword>
<evidence type="ECO:0000256" key="3">
    <source>
        <dbReference type="ARBA" id="ARBA00023125"/>
    </source>
</evidence>
<evidence type="ECO:0000313" key="7">
    <source>
        <dbReference type="EMBL" id="KIW65509.1"/>
    </source>
</evidence>
<evidence type="ECO:0000256" key="1">
    <source>
        <dbReference type="ARBA" id="ARBA00004123"/>
    </source>
</evidence>
<dbReference type="InterPro" id="IPR001138">
    <property type="entry name" value="Zn2Cys6_DnaBD"/>
</dbReference>
<dbReference type="PROSITE" id="PS00463">
    <property type="entry name" value="ZN2_CY6_FUNGAL_1"/>
    <property type="match status" value="1"/>
</dbReference>
<keyword evidence="4" id="KW-0804">Transcription</keyword>
<reference evidence="7 8" key="1">
    <citation type="submission" date="2015-01" db="EMBL/GenBank/DDBJ databases">
        <title>The Genome Sequence of Capronia semiimmersa CBS27337.</title>
        <authorList>
            <consortium name="The Broad Institute Genomics Platform"/>
            <person name="Cuomo C."/>
            <person name="de Hoog S."/>
            <person name="Gorbushina A."/>
            <person name="Stielow B."/>
            <person name="Teixiera M."/>
            <person name="Abouelleil A."/>
            <person name="Chapman S.B."/>
            <person name="Priest M."/>
            <person name="Young S.K."/>
            <person name="Wortman J."/>
            <person name="Nusbaum C."/>
            <person name="Birren B."/>
        </authorList>
    </citation>
    <scope>NUCLEOTIDE SEQUENCE [LARGE SCALE GENOMIC DNA]</scope>
    <source>
        <strain evidence="7 8">CBS 27337</strain>
    </source>
</reference>
<accession>A0A0D2G0B1</accession>
<dbReference type="PANTHER" id="PTHR37534">
    <property type="entry name" value="TRANSCRIPTIONAL ACTIVATOR PROTEIN UGA3"/>
    <property type="match status" value="1"/>
</dbReference>
<evidence type="ECO:0000259" key="6">
    <source>
        <dbReference type="PROSITE" id="PS50048"/>
    </source>
</evidence>
<dbReference type="Pfam" id="PF11951">
    <property type="entry name" value="Fungal_trans_2"/>
    <property type="match status" value="1"/>
</dbReference>
<evidence type="ECO:0000313" key="8">
    <source>
        <dbReference type="Proteomes" id="UP000054266"/>
    </source>
</evidence>
<dbReference type="GO" id="GO:0005634">
    <property type="term" value="C:nucleus"/>
    <property type="evidence" value="ECO:0007669"/>
    <property type="project" value="UniProtKB-SubCell"/>
</dbReference>
<protein>
    <recommendedName>
        <fullName evidence="6">Zn(2)-C6 fungal-type domain-containing protein</fullName>
    </recommendedName>
</protein>
<evidence type="ECO:0000256" key="4">
    <source>
        <dbReference type="ARBA" id="ARBA00023163"/>
    </source>
</evidence>
<dbReference type="SMART" id="SM00066">
    <property type="entry name" value="GAL4"/>
    <property type="match status" value="1"/>
</dbReference>
<gene>
    <name evidence="7" type="ORF">PV04_07764</name>
</gene>
<dbReference type="HOGENOM" id="CLU_009030_2_0_1"/>
<dbReference type="GO" id="GO:0045944">
    <property type="term" value="P:positive regulation of transcription by RNA polymerase II"/>
    <property type="evidence" value="ECO:0007669"/>
    <property type="project" value="TreeGrafter"/>
</dbReference>
<dbReference type="GO" id="GO:0000981">
    <property type="term" value="F:DNA-binding transcription factor activity, RNA polymerase II-specific"/>
    <property type="evidence" value="ECO:0007669"/>
    <property type="project" value="InterPro"/>
</dbReference>
<dbReference type="InterPro" id="IPR021858">
    <property type="entry name" value="Fun_TF"/>
</dbReference>
<evidence type="ECO:0000256" key="2">
    <source>
        <dbReference type="ARBA" id="ARBA00023015"/>
    </source>
</evidence>
<dbReference type="CDD" id="cd00067">
    <property type="entry name" value="GAL4"/>
    <property type="match status" value="1"/>
</dbReference>
<dbReference type="AlphaFoldDB" id="A0A0D2G0B1"/>